<keyword evidence="8" id="KW-1185">Reference proteome</keyword>
<dbReference type="Gene3D" id="4.10.1000.10">
    <property type="entry name" value="Zinc finger, CCCH-type"/>
    <property type="match status" value="1"/>
</dbReference>
<proteinExistence type="predicted"/>
<evidence type="ECO:0000259" key="6">
    <source>
        <dbReference type="PROSITE" id="PS50103"/>
    </source>
</evidence>
<feature type="region of interest" description="Disordered" evidence="5">
    <location>
        <begin position="149"/>
        <end position="228"/>
    </location>
</feature>
<keyword evidence="2 4" id="KW-0863">Zinc-finger</keyword>
<evidence type="ECO:0000256" key="2">
    <source>
        <dbReference type="ARBA" id="ARBA00022771"/>
    </source>
</evidence>
<gene>
    <name evidence="7" type="ORF">C7M84_014637</name>
</gene>
<evidence type="ECO:0000256" key="5">
    <source>
        <dbReference type="SAM" id="MobiDB-lite"/>
    </source>
</evidence>
<dbReference type="PROSITE" id="PS50103">
    <property type="entry name" value="ZF_C3H1"/>
    <property type="match status" value="1"/>
</dbReference>
<dbReference type="Pfam" id="PF18044">
    <property type="entry name" value="zf-CCCH_4"/>
    <property type="match status" value="1"/>
</dbReference>
<name>A0A423SSV4_PENVA</name>
<feature type="domain" description="C3H1-type" evidence="6">
    <location>
        <begin position="124"/>
        <end position="151"/>
    </location>
</feature>
<feature type="zinc finger region" description="C3H1-type" evidence="4">
    <location>
        <begin position="124"/>
        <end position="151"/>
    </location>
</feature>
<dbReference type="InterPro" id="IPR041367">
    <property type="entry name" value="Znf-CCCH_4"/>
</dbReference>
<organism evidence="7 8">
    <name type="scientific">Penaeus vannamei</name>
    <name type="common">Whiteleg shrimp</name>
    <name type="synonym">Litopenaeus vannamei</name>
    <dbReference type="NCBI Taxonomy" id="6689"/>
    <lineage>
        <taxon>Eukaryota</taxon>
        <taxon>Metazoa</taxon>
        <taxon>Ecdysozoa</taxon>
        <taxon>Arthropoda</taxon>
        <taxon>Crustacea</taxon>
        <taxon>Multicrustacea</taxon>
        <taxon>Malacostraca</taxon>
        <taxon>Eumalacostraca</taxon>
        <taxon>Eucarida</taxon>
        <taxon>Decapoda</taxon>
        <taxon>Dendrobranchiata</taxon>
        <taxon>Penaeoidea</taxon>
        <taxon>Penaeidae</taxon>
        <taxon>Penaeus</taxon>
    </lineage>
</organism>
<keyword evidence="1 4" id="KW-0479">Metal-binding</keyword>
<dbReference type="OrthoDB" id="336321at2759"/>
<dbReference type="EMBL" id="QCYY01002824">
    <property type="protein sequence ID" value="ROT67284.1"/>
    <property type="molecule type" value="Genomic_DNA"/>
</dbReference>
<feature type="compositionally biased region" description="Polar residues" evidence="5">
    <location>
        <begin position="161"/>
        <end position="178"/>
    </location>
</feature>
<dbReference type="GO" id="GO:0008270">
    <property type="term" value="F:zinc ion binding"/>
    <property type="evidence" value="ECO:0007669"/>
    <property type="project" value="UniProtKB-KW"/>
</dbReference>
<reference evidence="7 8" key="1">
    <citation type="submission" date="2018-04" db="EMBL/GenBank/DDBJ databases">
        <authorList>
            <person name="Zhang X."/>
            <person name="Yuan J."/>
            <person name="Li F."/>
            <person name="Xiang J."/>
        </authorList>
    </citation>
    <scope>NUCLEOTIDE SEQUENCE [LARGE SCALE GENOMIC DNA]</scope>
    <source>
        <tissue evidence="7">Muscle</tissue>
    </source>
</reference>
<feature type="compositionally biased region" description="Basic and acidic residues" evidence="5">
    <location>
        <begin position="28"/>
        <end position="37"/>
    </location>
</feature>
<reference evidence="7 8" key="2">
    <citation type="submission" date="2019-01" db="EMBL/GenBank/DDBJ databases">
        <title>The decoding of complex shrimp genome reveals the adaptation for benthos swimmer, frequently molting mechanism and breeding impact on genome.</title>
        <authorList>
            <person name="Sun Y."/>
            <person name="Gao Y."/>
            <person name="Yu Y."/>
        </authorList>
    </citation>
    <scope>NUCLEOTIDE SEQUENCE [LARGE SCALE GENOMIC DNA]</scope>
    <source>
        <tissue evidence="7">Muscle</tissue>
    </source>
</reference>
<dbReference type="SUPFAM" id="SSF90229">
    <property type="entry name" value="CCCH zinc finger"/>
    <property type="match status" value="1"/>
</dbReference>
<evidence type="ECO:0000313" key="7">
    <source>
        <dbReference type="EMBL" id="ROT67284.1"/>
    </source>
</evidence>
<dbReference type="InterPro" id="IPR036855">
    <property type="entry name" value="Znf_CCCH_sf"/>
</dbReference>
<evidence type="ECO:0000256" key="4">
    <source>
        <dbReference type="PROSITE-ProRule" id="PRU00723"/>
    </source>
</evidence>
<evidence type="ECO:0000256" key="3">
    <source>
        <dbReference type="ARBA" id="ARBA00022833"/>
    </source>
</evidence>
<sequence length="228" mass="25405">MAGLSGLVADYGSSSDGEQDEDNLAEELQNRMEEKKSTNFFESPPDETNNAKKSKKKPDLEEASLAKPEILENPLRGNAIPSPFAENTSASVFFNPFHKAQEDKKLVLEKHVKMTDNPKDVMEINGKKICWNYRKGRCKFGHKCKFAHDSDISQPLDPKEAQTSSTNPSSLSQTTPGTQVLVEEPASDDTLSKKKKRPGLSDGLVPGKKVQKLYRSQQAKESPWLLKR</sequence>
<keyword evidence="3 4" id="KW-0862">Zinc</keyword>
<accession>A0A423SSV4</accession>
<comment type="caution">
    <text evidence="7">The sequence shown here is derived from an EMBL/GenBank/DDBJ whole genome shotgun (WGS) entry which is preliminary data.</text>
</comment>
<dbReference type="InterPro" id="IPR000571">
    <property type="entry name" value="Znf_CCCH"/>
</dbReference>
<protein>
    <recommendedName>
        <fullName evidence="6">C3H1-type domain-containing protein</fullName>
    </recommendedName>
</protein>
<dbReference type="AlphaFoldDB" id="A0A423SSV4"/>
<dbReference type="Proteomes" id="UP000283509">
    <property type="component" value="Unassembled WGS sequence"/>
</dbReference>
<feature type="region of interest" description="Disordered" evidence="5">
    <location>
        <begin position="1"/>
        <end position="82"/>
    </location>
</feature>
<evidence type="ECO:0000313" key="8">
    <source>
        <dbReference type="Proteomes" id="UP000283509"/>
    </source>
</evidence>
<evidence type="ECO:0000256" key="1">
    <source>
        <dbReference type="ARBA" id="ARBA00022723"/>
    </source>
</evidence>